<feature type="region of interest" description="Disordered" evidence="1">
    <location>
        <begin position="1"/>
        <end position="28"/>
    </location>
</feature>
<feature type="region of interest" description="Disordered" evidence="1">
    <location>
        <begin position="860"/>
        <end position="886"/>
    </location>
</feature>
<dbReference type="PANTHER" id="PTHR31949">
    <property type="entry name" value="GASTRIC MUCIN-LIKE PROTEIN"/>
    <property type="match status" value="1"/>
</dbReference>
<feature type="compositionally biased region" description="Low complexity" evidence="1">
    <location>
        <begin position="732"/>
        <end position="750"/>
    </location>
</feature>
<evidence type="ECO:0000313" key="3">
    <source>
        <dbReference type="EMBL" id="KAK9008294.1"/>
    </source>
</evidence>
<keyword evidence="4" id="KW-1185">Reference proteome</keyword>
<gene>
    <name evidence="3" type="ORF">V6N11_075194</name>
</gene>
<dbReference type="InterPro" id="IPR003832">
    <property type="entry name" value="DUF212"/>
</dbReference>
<evidence type="ECO:0000256" key="1">
    <source>
        <dbReference type="SAM" id="MobiDB-lite"/>
    </source>
</evidence>
<keyword evidence="2" id="KW-1133">Transmembrane helix</keyword>
<sequence length="1303" mass="141099">MPPSPALRHSPGRELRGETHKRWRSLEGGLNVQEKDDDLALFNEMQSKERDNFLLQSSDDAEDPFSTKLKYFSDFKLGISVPVRGETSELLDADEEKNDYEWLLTPPDTPLFPSLDDPPPANIAHRGRPQTQPISISRSSTMEKSYRSSRGSASPNRLSPSPRSGSSTLQSRGRPSSAPQSSPIRQPTPTQRPSPSPSKSSTPARRSSTPTPPRTSTGGRGTSPIRTNRGNSASPKIRAWQSNIPGFSLDAPPNLRTSLADRPASYVRGSSPASRNGRDARFGRKSMSPTASRSVSSSHSHDRDQLSSYSKGSIASSGDDDVDTLQSIPPSGSTHSVSRRLGTYTNNKGPTFNKKSARVLSPSSAPKRSFDSALRQMDHRKSPNMFRPLLSSVPSTTFYVGKGSSAHRSLMSKNSSVASSSNANSDQGTSAVLDTEGSDQHDDMASESGRGPYANVLEEFFAFDKLDGVNQGASYERCYDSLNTLIEDADRDSAIQCDPDHSEELNHRSFEVEMSSNSDAMCDRGDLSEVDSFENTKICSRCGCRYRVIEQVEEEINLCTDCNRQHDIVAGDISDAENYPGLSMQISEEDKPFPVLETSIPPSDSPLQVADAVEPWISQHEKNIKQSENFSQENSLGCSLAEGGEQRFGYQQEMDEPTVGYSIPDRDTGGQQLHYSDEYSGMKVNASEVVGISVLLKRSGSSKGPVVLGRTFSSIPSEDLSYARDSSNSFRSSVGHGSVSASSSVELGSSRQTDTHAQLSGRKSELENYRYDSSAKPQSFTLSQSSSNNYQALSLASSTNDENFEGSVHSLKFEEADEIAVVSLAKSSEADSSFPAAAVVPKTDGIEWSESSRVTDALTSEPLEDNSAAPFPPNDDGFSYENGDNLPSNARIASSVEVLATTLDPTLEEHGMRNDIPDGVGAVEAAGHSSLTTISEIEIDNSCRSSCSSELDGSSPTSERKKKKSVYLSDAVPLDVHVTTSVEEHNMSDHADGVLEESTVLVECRGGSKARSLTLEEATDTILFCSSIIHDLAYQAATVAIERESSGPLEGSRPTVTILGKSTSDRKDLRGRSVGRWTSKSHKVRQRRVETGVKSVPTKTVNDENAYEPSNQNVDIPNKMDMCPCTRGLCVTLQGNVNSKSHCNAWRWDPTIPAHPSSAWSTNTFLVSGINPVALLFWYKEKRWDIKQLVGSGGMPSSHSSTVMALATAIRLQEGFGGSLFATALILACVVMYDATGVRLHAGRQAEVLNQIVYELPAEHPLAESRPLRELLGHTPPQVFAGGVLGIVTSAAGYYIIQQSGKS</sequence>
<feature type="compositionally biased region" description="Low complexity" evidence="1">
    <location>
        <begin position="197"/>
        <end position="227"/>
    </location>
</feature>
<dbReference type="Proteomes" id="UP001396334">
    <property type="component" value="Unassembled WGS sequence"/>
</dbReference>
<name>A0ABR2R5T5_9ROSI</name>
<feature type="compositionally biased region" description="Low complexity" evidence="1">
    <location>
        <begin position="307"/>
        <end position="317"/>
    </location>
</feature>
<accession>A0ABR2R5T5</accession>
<evidence type="ECO:0000313" key="4">
    <source>
        <dbReference type="Proteomes" id="UP001396334"/>
    </source>
</evidence>
<feature type="compositionally biased region" description="Polar residues" evidence="1">
    <location>
        <begin position="343"/>
        <end position="354"/>
    </location>
</feature>
<feature type="compositionally biased region" description="Low complexity" evidence="1">
    <location>
        <begin position="412"/>
        <end position="425"/>
    </location>
</feature>
<feature type="compositionally biased region" description="Polar residues" evidence="1">
    <location>
        <begin position="129"/>
        <end position="181"/>
    </location>
</feature>
<dbReference type="Pfam" id="PF02681">
    <property type="entry name" value="DUF212"/>
    <property type="match status" value="1"/>
</dbReference>
<comment type="caution">
    <text evidence="3">The sequence shown here is derived from an EMBL/GenBank/DDBJ whole genome shotgun (WGS) entry which is preliminary data.</text>
</comment>
<protein>
    <submittedName>
        <fullName evidence="3">Uncharacterized protein</fullName>
    </submittedName>
</protein>
<keyword evidence="2" id="KW-0812">Transmembrane</keyword>
<feature type="compositionally biased region" description="Polar residues" evidence="1">
    <location>
        <begin position="228"/>
        <end position="245"/>
    </location>
</feature>
<feature type="region of interest" description="Disordered" evidence="1">
    <location>
        <begin position="944"/>
        <end position="964"/>
    </location>
</feature>
<feature type="compositionally biased region" description="Polar residues" evidence="1">
    <location>
        <begin position="324"/>
        <end position="336"/>
    </location>
</feature>
<feature type="compositionally biased region" description="Basic and acidic residues" evidence="1">
    <location>
        <begin position="11"/>
        <end position="20"/>
    </location>
</feature>
<reference evidence="3 4" key="1">
    <citation type="journal article" date="2024" name="G3 (Bethesda)">
        <title>Genome assembly of Hibiscus sabdariffa L. provides insights into metabolisms of medicinal natural products.</title>
        <authorList>
            <person name="Kim T."/>
        </authorList>
    </citation>
    <scope>NUCLEOTIDE SEQUENCE [LARGE SCALE GENOMIC DNA]</scope>
    <source>
        <strain evidence="3">TK-2024</strain>
        <tissue evidence="3">Old leaves</tissue>
    </source>
</reference>
<proteinExistence type="predicted"/>
<evidence type="ECO:0000256" key="2">
    <source>
        <dbReference type="SAM" id="Phobius"/>
    </source>
</evidence>
<feature type="region of interest" description="Disordered" evidence="1">
    <location>
        <begin position="410"/>
        <end position="450"/>
    </location>
</feature>
<dbReference type="EMBL" id="JBBPBN010000026">
    <property type="protein sequence ID" value="KAK9008294.1"/>
    <property type="molecule type" value="Genomic_DNA"/>
</dbReference>
<feature type="compositionally biased region" description="Low complexity" evidence="1">
    <location>
        <begin position="286"/>
        <end position="298"/>
    </location>
</feature>
<feature type="transmembrane region" description="Helical" evidence="2">
    <location>
        <begin position="1215"/>
        <end position="1233"/>
    </location>
</feature>
<dbReference type="PANTHER" id="PTHR31949:SF3">
    <property type="entry name" value="RUN_FYVE DOMAIN PROTEIN"/>
    <property type="match status" value="1"/>
</dbReference>
<feature type="transmembrane region" description="Helical" evidence="2">
    <location>
        <begin position="1279"/>
        <end position="1297"/>
    </location>
</feature>
<feature type="transmembrane region" description="Helical" evidence="2">
    <location>
        <begin position="1160"/>
        <end position="1179"/>
    </location>
</feature>
<feature type="compositionally biased region" description="Polar residues" evidence="1">
    <location>
        <begin position="944"/>
        <end position="957"/>
    </location>
</feature>
<keyword evidence="2" id="KW-0472">Membrane</keyword>
<feature type="region of interest" description="Disordered" evidence="1">
    <location>
        <begin position="723"/>
        <end position="766"/>
    </location>
</feature>
<feature type="region of interest" description="Disordered" evidence="1">
    <location>
        <begin position="99"/>
        <end position="371"/>
    </location>
</feature>
<organism evidence="3 4">
    <name type="scientific">Hibiscus sabdariffa</name>
    <name type="common">roselle</name>
    <dbReference type="NCBI Taxonomy" id="183260"/>
    <lineage>
        <taxon>Eukaryota</taxon>
        <taxon>Viridiplantae</taxon>
        <taxon>Streptophyta</taxon>
        <taxon>Embryophyta</taxon>
        <taxon>Tracheophyta</taxon>
        <taxon>Spermatophyta</taxon>
        <taxon>Magnoliopsida</taxon>
        <taxon>eudicotyledons</taxon>
        <taxon>Gunneridae</taxon>
        <taxon>Pentapetalae</taxon>
        <taxon>rosids</taxon>
        <taxon>malvids</taxon>
        <taxon>Malvales</taxon>
        <taxon>Malvaceae</taxon>
        <taxon>Malvoideae</taxon>
        <taxon>Hibiscus</taxon>
    </lineage>
</organism>